<feature type="domain" description="EF-hand" evidence="2">
    <location>
        <begin position="112"/>
        <end position="147"/>
    </location>
</feature>
<dbReference type="Proteomes" id="UP001189429">
    <property type="component" value="Unassembled WGS sequence"/>
</dbReference>
<comment type="caution">
    <text evidence="3">The sequence shown here is derived from an EMBL/GenBank/DDBJ whole genome shotgun (WGS) entry which is preliminary data.</text>
</comment>
<feature type="compositionally biased region" description="Acidic residues" evidence="1">
    <location>
        <begin position="575"/>
        <end position="586"/>
    </location>
</feature>
<feature type="region of interest" description="Disordered" evidence="1">
    <location>
        <begin position="733"/>
        <end position="755"/>
    </location>
</feature>
<organism evidence="3 4">
    <name type="scientific">Prorocentrum cordatum</name>
    <dbReference type="NCBI Taxonomy" id="2364126"/>
    <lineage>
        <taxon>Eukaryota</taxon>
        <taxon>Sar</taxon>
        <taxon>Alveolata</taxon>
        <taxon>Dinophyceae</taxon>
        <taxon>Prorocentrales</taxon>
        <taxon>Prorocentraceae</taxon>
        <taxon>Prorocentrum</taxon>
    </lineage>
</organism>
<feature type="compositionally biased region" description="Pro residues" evidence="1">
    <location>
        <begin position="17"/>
        <end position="27"/>
    </location>
</feature>
<feature type="compositionally biased region" description="Basic and acidic residues" evidence="1">
    <location>
        <begin position="745"/>
        <end position="755"/>
    </location>
</feature>
<proteinExistence type="predicted"/>
<dbReference type="SUPFAM" id="SSF47473">
    <property type="entry name" value="EF-hand"/>
    <property type="match status" value="2"/>
</dbReference>
<feature type="region of interest" description="Disordered" evidence="1">
    <location>
        <begin position="669"/>
        <end position="689"/>
    </location>
</feature>
<sequence>VSSTSAASALYASAPCQPAPPPRPPSPMIPILKKFSEADKPAGAAAGKVNRQVGGVRSKLRRCVAVAVMFRAKPAWMKQLSLSVDDDPQLLVSNTLSKKQLEVIRNNTNMAEDIDAIYRLFKHFDFDDVGTIRTEDAPEVLSDLGVKPTSPEELRWVHELIEEQQVAVPGACSFEELLSLLIVAREEFRTWRWNESMRLFEAAGGITNGRVSRRQLKRVLKESVVLAPQDKMEEGEVQKVLDSFPQRDAIGLSFHEFEECLSRLRLVLSLKRSEDQLSRGKALSLNPAIATEFRWDLKAFIKIFRRYVAQDQEELDEDCPPDEDVVAPQHVRALLIDTGVLGWHFIRHWSIESILPNCKCNIMMVLGIIRNIRSAVMDDIQDELIERFNHYARNNRSLQLHKRDIYGILSDFKMTPTTRYEQIKVATVIERFDADCTGTFELDEFKAFYLSLLEQNRLLAREKEYRVARRLKMRPRQIAKLRATFVGLDPDPEGCVPHMAVADVFHGVHIELTGRVGRSPKLVQHIRSSPEKRVSFLELTKLVHLSITDAQRYHSLGQFGESRCGWTEEELMCGETEDDAEEEDGDGLSHDSDSTQEGTFQTKFAREDSLFTATTLDAEFRTWIWDEVMCARRCFTKASCSASTRRTSRVPRGYGCRTKRRGTVFELASSSSCPRPSRRPRSRAWSPPSATWPCPYSKNEKGTRMKFPSSARMYLISTGLPERRIWRRPWRAPRARDGGAWLRRRSSESGRSSER</sequence>
<evidence type="ECO:0000259" key="2">
    <source>
        <dbReference type="PROSITE" id="PS50222"/>
    </source>
</evidence>
<feature type="domain" description="EF-hand" evidence="2">
    <location>
        <begin position="420"/>
        <end position="455"/>
    </location>
</feature>
<gene>
    <name evidence="3" type="ORF">PCOR1329_LOCUS33585</name>
</gene>
<dbReference type="EMBL" id="CAUYUJ010014148">
    <property type="protein sequence ID" value="CAK0837375.1"/>
    <property type="molecule type" value="Genomic_DNA"/>
</dbReference>
<evidence type="ECO:0000313" key="3">
    <source>
        <dbReference type="EMBL" id="CAK0837375.1"/>
    </source>
</evidence>
<dbReference type="PROSITE" id="PS50222">
    <property type="entry name" value="EF_HAND_2"/>
    <property type="match status" value="2"/>
</dbReference>
<dbReference type="InterPro" id="IPR002048">
    <property type="entry name" value="EF_hand_dom"/>
</dbReference>
<dbReference type="Gene3D" id="1.10.238.10">
    <property type="entry name" value="EF-hand"/>
    <property type="match status" value="2"/>
</dbReference>
<reference evidence="3" key="1">
    <citation type="submission" date="2023-10" db="EMBL/GenBank/DDBJ databases">
        <authorList>
            <person name="Chen Y."/>
            <person name="Shah S."/>
            <person name="Dougan E. K."/>
            <person name="Thang M."/>
            <person name="Chan C."/>
        </authorList>
    </citation>
    <scope>NUCLEOTIDE SEQUENCE [LARGE SCALE GENOMIC DNA]</scope>
</reference>
<evidence type="ECO:0000313" key="4">
    <source>
        <dbReference type="Proteomes" id="UP001189429"/>
    </source>
</evidence>
<feature type="region of interest" description="Disordered" evidence="1">
    <location>
        <begin position="1"/>
        <end position="27"/>
    </location>
</feature>
<evidence type="ECO:0000256" key="1">
    <source>
        <dbReference type="SAM" id="MobiDB-lite"/>
    </source>
</evidence>
<keyword evidence="4" id="KW-1185">Reference proteome</keyword>
<name>A0ABN9SXQ2_9DINO</name>
<feature type="compositionally biased region" description="Low complexity" evidence="1">
    <location>
        <begin position="1"/>
        <end position="16"/>
    </location>
</feature>
<feature type="region of interest" description="Disordered" evidence="1">
    <location>
        <begin position="575"/>
        <end position="597"/>
    </location>
</feature>
<protein>
    <recommendedName>
        <fullName evidence="2">EF-hand domain-containing protein</fullName>
    </recommendedName>
</protein>
<feature type="non-terminal residue" evidence="3">
    <location>
        <position position="1"/>
    </location>
</feature>
<accession>A0ABN9SXQ2</accession>
<dbReference type="InterPro" id="IPR011992">
    <property type="entry name" value="EF-hand-dom_pair"/>
</dbReference>